<evidence type="ECO:0008006" key="9">
    <source>
        <dbReference type="Google" id="ProtNLM"/>
    </source>
</evidence>
<dbReference type="Gene3D" id="1.20.1740.10">
    <property type="entry name" value="Amino acid/polyamine transporter I"/>
    <property type="match status" value="1"/>
</dbReference>
<evidence type="ECO:0000256" key="1">
    <source>
        <dbReference type="ARBA" id="ARBA00004141"/>
    </source>
</evidence>
<dbReference type="PANTHER" id="PTHR45649">
    <property type="entry name" value="AMINO-ACID PERMEASE BAT1"/>
    <property type="match status" value="1"/>
</dbReference>
<keyword evidence="3 6" id="KW-0812">Transmembrane</keyword>
<dbReference type="InterPro" id="IPR002293">
    <property type="entry name" value="AA/rel_permease1"/>
</dbReference>
<comment type="caution">
    <text evidence="7">The sequence shown here is derived from an EMBL/GenBank/DDBJ whole genome shotgun (WGS) entry which is preliminary data.</text>
</comment>
<evidence type="ECO:0000256" key="6">
    <source>
        <dbReference type="SAM" id="Phobius"/>
    </source>
</evidence>
<keyword evidence="8" id="KW-1185">Reference proteome</keyword>
<evidence type="ECO:0000256" key="2">
    <source>
        <dbReference type="ARBA" id="ARBA00022448"/>
    </source>
</evidence>
<organism evidence="7 8">
    <name type="scientific">Penicillium coprophilum</name>
    <dbReference type="NCBI Taxonomy" id="36646"/>
    <lineage>
        <taxon>Eukaryota</taxon>
        <taxon>Fungi</taxon>
        <taxon>Dikarya</taxon>
        <taxon>Ascomycota</taxon>
        <taxon>Pezizomycotina</taxon>
        <taxon>Eurotiomycetes</taxon>
        <taxon>Eurotiomycetidae</taxon>
        <taxon>Eurotiales</taxon>
        <taxon>Aspergillaceae</taxon>
        <taxon>Penicillium</taxon>
    </lineage>
</organism>
<keyword evidence="4 6" id="KW-1133">Transmembrane helix</keyword>
<dbReference type="GO" id="GO:0022857">
    <property type="term" value="F:transmembrane transporter activity"/>
    <property type="evidence" value="ECO:0007669"/>
    <property type="project" value="InterPro"/>
</dbReference>
<evidence type="ECO:0000313" key="7">
    <source>
        <dbReference type="EMBL" id="OQE40201.1"/>
    </source>
</evidence>
<protein>
    <recommendedName>
        <fullName evidence="9">Amino acid permease/ SLC12A domain-containing protein</fullName>
    </recommendedName>
</protein>
<dbReference type="STRING" id="36646.A0A1V6UP59"/>
<dbReference type="PANTHER" id="PTHR45649:SF11">
    <property type="entry name" value="TRANSPORTER, PUTATIVE (EUROFUNG)-RELATED"/>
    <property type="match status" value="1"/>
</dbReference>
<dbReference type="GO" id="GO:0016020">
    <property type="term" value="C:membrane"/>
    <property type="evidence" value="ECO:0007669"/>
    <property type="project" value="UniProtKB-SubCell"/>
</dbReference>
<gene>
    <name evidence="7" type="ORF">PENCOP_c006G01549</name>
</gene>
<evidence type="ECO:0000256" key="4">
    <source>
        <dbReference type="ARBA" id="ARBA00022989"/>
    </source>
</evidence>
<feature type="transmembrane region" description="Helical" evidence="6">
    <location>
        <begin position="133"/>
        <end position="158"/>
    </location>
</feature>
<name>A0A1V6UP59_9EURO</name>
<feature type="transmembrane region" description="Helical" evidence="6">
    <location>
        <begin position="79"/>
        <end position="101"/>
    </location>
</feature>
<proteinExistence type="predicted"/>
<dbReference type="EMBL" id="MDDG01000006">
    <property type="protein sequence ID" value="OQE40201.1"/>
    <property type="molecule type" value="Genomic_DNA"/>
</dbReference>
<dbReference type="AlphaFoldDB" id="A0A1V6UP59"/>
<feature type="transmembrane region" description="Helical" evidence="6">
    <location>
        <begin position="52"/>
        <end position="73"/>
    </location>
</feature>
<evidence type="ECO:0000256" key="3">
    <source>
        <dbReference type="ARBA" id="ARBA00022692"/>
    </source>
</evidence>
<keyword evidence="2" id="KW-0813">Transport</keyword>
<sequence length="196" mass="21583">MERVESHSELINHEVVDESNAGPHSEAAISFSVSDDDILRAQGHEAVFKRSFSVIASLGFAFNITNAWAGALSNFGQNLIYGGSQVALFSVIIACFVQWVITLRLSELTSAFPSSGGQYNFVYIIAPQKHRRFAAFMTGWMSILGWWMVTCSGLSLVAKAALGLGQFLHPDFEIKQSHEYCVYLATIIVTSQTPRL</sequence>
<reference evidence="8" key="1">
    <citation type="journal article" date="2017" name="Nat. Microbiol.">
        <title>Global analysis of biosynthetic gene clusters reveals vast potential of secondary metabolite production in Penicillium species.</title>
        <authorList>
            <person name="Nielsen J.C."/>
            <person name="Grijseels S."/>
            <person name="Prigent S."/>
            <person name="Ji B."/>
            <person name="Dainat J."/>
            <person name="Nielsen K.F."/>
            <person name="Frisvad J.C."/>
            <person name="Workman M."/>
            <person name="Nielsen J."/>
        </authorList>
    </citation>
    <scope>NUCLEOTIDE SEQUENCE [LARGE SCALE GENOMIC DNA]</scope>
    <source>
        <strain evidence="8">IBT 31321</strain>
    </source>
</reference>
<dbReference type="Pfam" id="PF13520">
    <property type="entry name" value="AA_permease_2"/>
    <property type="match status" value="1"/>
</dbReference>
<keyword evidence="5 6" id="KW-0472">Membrane</keyword>
<accession>A0A1V6UP59</accession>
<evidence type="ECO:0000256" key="5">
    <source>
        <dbReference type="ARBA" id="ARBA00023136"/>
    </source>
</evidence>
<evidence type="ECO:0000313" key="8">
    <source>
        <dbReference type="Proteomes" id="UP000191500"/>
    </source>
</evidence>
<dbReference type="Proteomes" id="UP000191500">
    <property type="component" value="Unassembled WGS sequence"/>
</dbReference>
<comment type="subcellular location">
    <subcellularLocation>
        <location evidence="1">Membrane</location>
        <topology evidence="1">Multi-pass membrane protein</topology>
    </subcellularLocation>
</comment>